<accession>A0A6I6UV44</accession>
<dbReference type="RefSeq" id="WP_061811110.1">
    <property type="nucleotide sequence ID" value="NZ_CP047394.1"/>
</dbReference>
<dbReference type="InterPro" id="IPR036938">
    <property type="entry name" value="PAP2/HPO_sf"/>
</dbReference>
<feature type="domain" description="Phosphatidic acid phosphatase type 2/haloperoxidase" evidence="2">
    <location>
        <begin position="80"/>
        <end position="198"/>
    </location>
</feature>
<reference evidence="3 4" key="1">
    <citation type="submission" date="2019-06" db="EMBL/GenBank/DDBJ databases">
        <title>An operon consisting of a P-type ATPase gene and a transcriptional regular gene given the different cadmium resistance in Bacillus vietamensis 151-6 and Bacillus marisflavi 151-25.</title>
        <authorList>
            <person name="Yu X."/>
        </authorList>
    </citation>
    <scope>NUCLEOTIDE SEQUENCE [LARGE SCALE GENOMIC DNA]</scope>
    <source>
        <strain evidence="3 4">151-6</strain>
    </source>
</reference>
<evidence type="ECO:0000256" key="1">
    <source>
        <dbReference type="SAM" id="Phobius"/>
    </source>
</evidence>
<feature type="transmembrane region" description="Helical" evidence="1">
    <location>
        <begin position="178"/>
        <end position="199"/>
    </location>
</feature>
<keyword evidence="1" id="KW-0472">Membrane</keyword>
<name>A0A6I6UV44_9BACI</name>
<keyword evidence="1" id="KW-1133">Transmembrane helix</keyword>
<feature type="transmembrane region" description="Helical" evidence="1">
    <location>
        <begin position="153"/>
        <end position="172"/>
    </location>
</feature>
<dbReference type="Proteomes" id="UP000465062">
    <property type="component" value="Chromosome"/>
</dbReference>
<feature type="transmembrane region" description="Helical" evidence="1">
    <location>
        <begin position="129"/>
        <end position="146"/>
    </location>
</feature>
<evidence type="ECO:0000259" key="2">
    <source>
        <dbReference type="Pfam" id="PF01569"/>
    </source>
</evidence>
<dbReference type="InterPro" id="IPR000326">
    <property type="entry name" value="PAP2/HPO"/>
</dbReference>
<dbReference type="EMBL" id="CP047394">
    <property type="protein sequence ID" value="QHE62716.1"/>
    <property type="molecule type" value="Genomic_DNA"/>
</dbReference>
<protein>
    <submittedName>
        <fullName evidence="3">Phosphoesterase</fullName>
    </submittedName>
</protein>
<dbReference type="AlphaFoldDB" id="A0A6I6UV44"/>
<keyword evidence="1" id="KW-0812">Transmembrane</keyword>
<dbReference type="Pfam" id="PF01569">
    <property type="entry name" value="PAP2"/>
    <property type="match status" value="1"/>
</dbReference>
<organism evidence="3 4">
    <name type="scientific">Rossellomorea vietnamensis</name>
    <dbReference type="NCBI Taxonomy" id="218284"/>
    <lineage>
        <taxon>Bacteria</taxon>
        <taxon>Bacillati</taxon>
        <taxon>Bacillota</taxon>
        <taxon>Bacilli</taxon>
        <taxon>Bacillales</taxon>
        <taxon>Bacillaceae</taxon>
        <taxon>Rossellomorea</taxon>
    </lineage>
</organism>
<sequence>MRAKKKDLPYLLCLLVMPALGFIYTLLNTDTREAVILSTQLDEWIPFVPVFIVPYILWYAFILGYLFYFWYKDVPTFLKTLGIIFIGELVCFVIYFYFQTTVPRPELMGDGLFIDLVRMIYSHDQPYNAFPSIHVLTTFAIILGNFNIKNKHLFHTVFVPVMGSLIIVSTLFVKQHFVLDMVSSIFLTTFIYGIMFELYGVSAKKSKQAYLED</sequence>
<evidence type="ECO:0000313" key="3">
    <source>
        <dbReference type="EMBL" id="QHE62716.1"/>
    </source>
</evidence>
<proteinExistence type="predicted"/>
<dbReference type="GO" id="GO:0016020">
    <property type="term" value="C:membrane"/>
    <property type="evidence" value="ECO:0007669"/>
    <property type="project" value="UniProtKB-SubCell"/>
</dbReference>
<dbReference type="KEGG" id="bvq:FHE72_18080"/>
<feature type="transmembrane region" description="Helical" evidence="1">
    <location>
        <begin position="47"/>
        <end position="70"/>
    </location>
</feature>
<feature type="transmembrane region" description="Helical" evidence="1">
    <location>
        <begin position="77"/>
        <end position="98"/>
    </location>
</feature>
<feature type="transmembrane region" description="Helical" evidence="1">
    <location>
        <begin position="7"/>
        <end position="27"/>
    </location>
</feature>
<gene>
    <name evidence="3" type="ORF">FHE72_18080</name>
</gene>
<dbReference type="SUPFAM" id="SSF48317">
    <property type="entry name" value="Acid phosphatase/Vanadium-dependent haloperoxidase"/>
    <property type="match status" value="1"/>
</dbReference>
<evidence type="ECO:0000313" key="4">
    <source>
        <dbReference type="Proteomes" id="UP000465062"/>
    </source>
</evidence>